<dbReference type="KEGG" id="paa:Paes_1735"/>
<proteinExistence type="predicted"/>
<dbReference type="eggNOG" id="ENOG502Z9IV">
    <property type="taxonomic scope" value="Bacteria"/>
</dbReference>
<dbReference type="RefSeq" id="WP_012506286.1">
    <property type="nucleotide sequence ID" value="NC_011059.1"/>
</dbReference>
<evidence type="ECO:0008006" key="3">
    <source>
        <dbReference type="Google" id="ProtNLM"/>
    </source>
</evidence>
<dbReference type="AlphaFoldDB" id="B4S3L4"/>
<sequence>MVGLKKFSSHFSSYKDHYVLIGGAASWLVLDAAGLEPRATKDLDIVLCIEVLDAQFGKVLWNFIQEGGYEIQEKSNGEKSFYRFSKPTQKDYPVMLELFSRKPDSLILGNDSQLTPIPIEEDVSSLSAILLENDYYDVIHQYKKEIEGVSIVGEECLIPLKARAWLDLTKRKANGGRVDSKNIRKHRNDILRLYQLLTPGRDIDMPESVKKDLKDCLLAVEPELTPHLLNDLNISEGSVATITSTIKTVYGIAD</sequence>
<dbReference type="HOGENOM" id="CLU_096751_0_0_10"/>
<accession>B4S3L4</accession>
<dbReference type="EMBL" id="CP001108">
    <property type="protein sequence ID" value="ACF46753.1"/>
    <property type="molecule type" value="Genomic_DNA"/>
</dbReference>
<keyword evidence="2" id="KW-1185">Reference proteome</keyword>
<organism evidence="1 2">
    <name type="scientific">Prosthecochloris aestuarii (strain DSM 271 / SK 413)</name>
    <dbReference type="NCBI Taxonomy" id="290512"/>
    <lineage>
        <taxon>Bacteria</taxon>
        <taxon>Pseudomonadati</taxon>
        <taxon>Chlorobiota</taxon>
        <taxon>Chlorobiia</taxon>
        <taxon>Chlorobiales</taxon>
        <taxon>Chlorobiaceae</taxon>
        <taxon>Prosthecochloris</taxon>
    </lineage>
</organism>
<name>B4S3L4_PROA2</name>
<gene>
    <name evidence="1" type="ordered locus">Paes_1735</name>
</gene>
<reference evidence="1" key="1">
    <citation type="submission" date="2008-06" db="EMBL/GenBank/DDBJ databases">
        <title>Complete sequence of chromosome of Prosthecochloris aestuarii DSM 271.</title>
        <authorList>
            <consortium name="US DOE Joint Genome Institute"/>
            <person name="Lucas S."/>
            <person name="Copeland A."/>
            <person name="Lapidus A."/>
            <person name="Glavina del Rio T."/>
            <person name="Dalin E."/>
            <person name="Tice H."/>
            <person name="Bruce D."/>
            <person name="Goodwin L."/>
            <person name="Pitluck S."/>
            <person name="Schmutz J."/>
            <person name="Larimer F."/>
            <person name="Land M."/>
            <person name="Hauser L."/>
            <person name="Kyrpides N."/>
            <person name="Anderson I."/>
            <person name="Liu Z."/>
            <person name="Li T."/>
            <person name="Zhao F."/>
            <person name="Overmann J."/>
            <person name="Bryant D.A."/>
            <person name="Richardson P."/>
        </authorList>
    </citation>
    <scope>NUCLEOTIDE SEQUENCE [LARGE SCALE GENOMIC DNA]</scope>
    <source>
        <strain evidence="1">DSM 271</strain>
    </source>
</reference>
<evidence type="ECO:0000313" key="1">
    <source>
        <dbReference type="EMBL" id="ACF46753.1"/>
    </source>
</evidence>
<protein>
    <recommendedName>
        <fullName evidence="3">Nucleotidyl transferase AbiEii/AbiGii toxin family protein</fullName>
    </recommendedName>
</protein>
<dbReference type="Proteomes" id="UP000002725">
    <property type="component" value="Chromosome"/>
</dbReference>
<evidence type="ECO:0000313" key="2">
    <source>
        <dbReference type="Proteomes" id="UP000002725"/>
    </source>
</evidence>